<proteinExistence type="predicted"/>
<reference evidence="1 2" key="2">
    <citation type="submission" date="2020-05" db="EMBL/GenBank/DDBJ databases">
        <title>Draft genome sequence of Desulfovibrio sp. strainFSS-1.</title>
        <authorList>
            <person name="Shimoshige H."/>
            <person name="Kobayashi H."/>
            <person name="Maekawa T."/>
        </authorList>
    </citation>
    <scope>NUCLEOTIDE SEQUENCE [LARGE SCALE GENOMIC DNA]</scope>
    <source>
        <strain evidence="1 2">SIID29052-01</strain>
    </source>
</reference>
<evidence type="ECO:0000313" key="1">
    <source>
        <dbReference type="EMBL" id="GFK95585.1"/>
    </source>
</evidence>
<name>A0A6V8M507_9BACT</name>
<dbReference type="AlphaFoldDB" id="A0A6V8M507"/>
<dbReference type="RefSeq" id="WP_173086725.1">
    <property type="nucleotide sequence ID" value="NZ_BLTE01000019.1"/>
</dbReference>
<organism evidence="1 2">
    <name type="scientific">Fundidesulfovibrio magnetotacticus</name>
    <dbReference type="NCBI Taxonomy" id="2730080"/>
    <lineage>
        <taxon>Bacteria</taxon>
        <taxon>Pseudomonadati</taxon>
        <taxon>Thermodesulfobacteriota</taxon>
        <taxon>Desulfovibrionia</taxon>
        <taxon>Desulfovibrionales</taxon>
        <taxon>Desulfovibrionaceae</taxon>
        <taxon>Fundidesulfovibrio</taxon>
    </lineage>
</organism>
<protein>
    <submittedName>
        <fullName evidence="1">Uncharacterized protein</fullName>
    </submittedName>
</protein>
<keyword evidence="2" id="KW-1185">Reference proteome</keyword>
<reference evidence="1 2" key="1">
    <citation type="submission" date="2020-04" db="EMBL/GenBank/DDBJ databases">
        <authorList>
            <consortium name="Desulfovibrio sp. FSS-1 genome sequencing consortium"/>
            <person name="Shimoshige H."/>
            <person name="Kobayashi H."/>
            <person name="Maekawa T."/>
        </authorList>
    </citation>
    <scope>NUCLEOTIDE SEQUENCE [LARGE SCALE GENOMIC DNA]</scope>
    <source>
        <strain evidence="1 2">SIID29052-01</strain>
    </source>
</reference>
<dbReference type="EMBL" id="BLTE01000019">
    <property type="protein sequence ID" value="GFK95585.1"/>
    <property type="molecule type" value="Genomic_DNA"/>
</dbReference>
<evidence type="ECO:0000313" key="2">
    <source>
        <dbReference type="Proteomes" id="UP000494245"/>
    </source>
</evidence>
<sequence>MDSPFHALARLFLPEDHELDRSTRCGEKGKSLPICRSDSEDVIIRFKLSEWDVWEQGMRSCDCLFLCKKSKSSRFVLVLAELKGYDTRTAFAQIACTAKTLCKSSSFVSAGHGKAGDTKGIPGHGGRTVAYVVAPGGGKIGGLWQNEARKLKPYNILMQPVHKPGVEITVNELYKIAFDEVP</sequence>
<dbReference type="Proteomes" id="UP000494245">
    <property type="component" value="Unassembled WGS sequence"/>
</dbReference>
<accession>A0A6V8M507</accession>
<gene>
    <name evidence="1" type="ORF">NNJEOMEG_03453</name>
</gene>
<comment type="caution">
    <text evidence="1">The sequence shown here is derived from an EMBL/GenBank/DDBJ whole genome shotgun (WGS) entry which is preliminary data.</text>
</comment>